<keyword evidence="1" id="KW-1133">Transmembrane helix</keyword>
<evidence type="ECO:0000256" key="1">
    <source>
        <dbReference type="SAM" id="Phobius"/>
    </source>
</evidence>
<feature type="transmembrane region" description="Helical" evidence="1">
    <location>
        <begin position="52"/>
        <end position="73"/>
    </location>
</feature>
<dbReference type="GeneID" id="53316714"/>
<sequence>MGLLVSVDTIKGFVNIPVRKKEPMVPTAPLRPRAGLPTIELSSFFRTGAGPMVSFMAVFGASLCIAVLAAAALRHRAVVEAKVRSGHRSSRH</sequence>
<dbReference type="Proteomes" id="UP000076066">
    <property type="component" value="Chromosome"/>
</dbReference>
<keyword evidence="3" id="KW-1185">Reference proteome</keyword>
<name>A0A143DDL2_9PROT</name>
<reference evidence="2 3" key="1">
    <citation type="submission" date="2016-02" db="EMBL/GenBank/DDBJ databases">
        <title>Complete Genome of H5569, the type strain of the newly described species Haematospirillium jordaniae.</title>
        <authorList>
            <person name="Nicholson A.C."/>
            <person name="Humrighouse B.W."/>
            <person name="Loparov V."/>
            <person name="McQuiston J.R."/>
        </authorList>
    </citation>
    <scope>NUCLEOTIDE SEQUENCE [LARGE SCALE GENOMIC DNA]</scope>
    <source>
        <strain evidence="2 3">H5569</strain>
    </source>
</reference>
<dbReference type="AlphaFoldDB" id="A0A143DDL2"/>
<keyword evidence="1" id="KW-0812">Transmembrane</keyword>
<protein>
    <submittedName>
        <fullName evidence="2">Uncharacterized protein</fullName>
    </submittedName>
</protein>
<organism evidence="2 3">
    <name type="scientific">Haematospirillum jordaniae</name>
    <dbReference type="NCBI Taxonomy" id="1549855"/>
    <lineage>
        <taxon>Bacteria</taxon>
        <taxon>Pseudomonadati</taxon>
        <taxon>Pseudomonadota</taxon>
        <taxon>Alphaproteobacteria</taxon>
        <taxon>Rhodospirillales</taxon>
        <taxon>Novispirillaceae</taxon>
        <taxon>Haematospirillum</taxon>
    </lineage>
</organism>
<keyword evidence="1" id="KW-0472">Membrane</keyword>
<proteinExistence type="predicted"/>
<accession>A0A143DDL2</accession>
<gene>
    <name evidence="2" type="ORF">AY555_06040</name>
</gene>
<dbReference type="KEGG" id="hjo:AY555_06040"/>
<dbReference type="EMBL" id="CP014525">
    <property type="protein sequence ID" value="AMW34814.1"/>
    <property type="molecule type" value="Genomic_DNA"/>
</dbReference>
<evidence type="ECO:0000313" key="2">
    <source>
        <dbReference type="EMBL" id="AMW34814.1"/>
    </source>
</evidence>
<evidence type="ECO:0000313" key="3">
    <source>
        <dbReference type="Proteomes" id="UP000076066"/>
    </source>
</evidence>
<dbReference type="RefSeq" id="WP_066134742.1">
    <property type="nucleotide sequence ID" value="NZ_CP014525.1"/>
</dbReference>